<dbReference type="NCBIfam" id="TIGR00445">
    <property type="entry name" value="mraY"/>
    <property type="match status" value="1"/>
</dbReference>
<evidence type="ECO:0000256" key="4">
    <source>
        <dbReference type="ARBA" id="ARBA00022679"/>
    </source>
</evidence>
<keyword evidence="11" id="KW-0961">Cell wall biogenesis/degradation</keyword>
<dbReference type="CDD" id="cd06852">
    <property type="entry name" value="GT_MraY"/>
    <property type="match status" value="1"/>
</dbReference>
<protein>
    <recommendedName>
        <fullName evidence="12">Phospho-N-acetylmuramoyl-pentapeptide-transferase</fullName>
        <ecNumber evidence="12">2.7.8.13</ecNumber>
    </recommendedName>
</protein>
<evidence type="ECO:0000256" key="8">
    <source>
        <dbReference type="ARBA" id="ARBA00022989"/>
    </source>
</evidence>
<evidence type="ECO:0000256" key="10">
    <source>
        <dbReference type="ARBA" id="ARBA00023306"/>
    </source>
</evidence>
<keyword evidence="15" id="KW-1185">Reference proteome</keyword>
<proteinExistence type="inferred from homology"/>
<dbReference type="InterPro" id="IPR018480">
    <property type="entry name" value="PNAcMuramoyl-5peptid_Trfase_CS"/>
</dbReference>
<dbReference type="PANTHER" id="PTHR22926">
    <property type="entry name" value="PHOSPHO-N-ACETYLMURAMOYL-PENTAPEPTIDE-TRANSFERASE"/>
    <property type="match status" value="1"/>
</dbReference>
<evidence type="ECO:0000313" key="14">
    <source>
        <dbReference type="EMBL" id="UTC24241.1"/>
    </source>
</evidence>
<evidence type="ECO:0000256" key="11">
    <source>
        <dbReference type="ARBA" id="ARBA00023316"/>
    </source>
</evidence>
<dbReference type="InterPro" id="IPR000715">
    <property type="entry name" value="Glycosyl_transferase_4"/>
</dbReference>
<dbReference type="InterPro" id="IPR003524">
    <property type="entry name" value="PNAcMuramoyl-5peptid_Trfase"/>
</dbReference>
<feature type="transmembrane region" description="Helical" evidence="13">
    <location>
        <begin position="273"/>
        <end position="295"/>
    </location>
</feature>
<keyword evidence="6" id="KW-0133">Cell shape</keyword>
<keyword evidence="7" id="KW-0573">Peptidoglycan synthesis</keyword>
<feature type="transmembrane region" description="Helical" evidence="13">
    <location>
        <begin position="226"/>
        <end position="252"/>
    </location>
</feature>
<feature type="transmembrane region" description="Helical" evidence="13">
    <location>
        <begin position="176"/>
        <end position="193"/>
    </location>
</feature>
<reference evidence="14 15" key="1">
    <citation type="journal article" date="2022" name="Nat. Microbiol.">
        <title>The microbiome of a bacterivorous marine choanoflagellate contains a resource-demanding obligate bacterial associate.</title>
        <authorList>
            <person name="Needham D.M."/>
            <person name="Poirier C."/>
            <person name="Bachy C."/>
            <person name="George E.E."/>
            <person name="Wilken S."/>
            <person name="Yung C.C.M."/>
            <person name="Limardo A.J."/>
            <person name="Morando M."/>
            <person name="Sudek L."/>
            <person name="Malmstrom R.R."/>
            <person name="Keeling P.J."/>
            <person name="Santoro A.E."/>
            <person name="Worden A.Z."/>
        </authorList>
    </citation>
    <scope>NUCLEOTIDE SEQUENCE [LARGE SCALE GENOMIC DNA]</scope>
    <source>
        <strain evidence="14 15">Comchoano-1</strain>
    </source>
</reference>
<dbReference type="PROSITE" id="PS01347">
    <property type="entry name" value="MRAY_1"/>
    <property type="match status" value="1"/>
</dbReference>
<evidence type="ECO:0000256" key="2">
    <source>
        <dbReference type="ARBA" id="ARBA00005583"/>
    </source>
</evidence>
<keyword evidence="9 13" id="KW-0472">Membrane</keyword>
<sequence>MWMMISGFSFFYIMMGYMRRFSQPFRTDGAKHQQKIGTPTMGGVLIILPVLLKCISFITHPVWFVLCSFGLLGLADDWLKVKYTSSSGISAKIKFISQIVLSMLALVLCDLDTHLTYNNISYDLGILYYVFAVFIIVASSNAMNLTDGIDGLATSQMIIMLLFLGVYAQAIGNESIVLFTLALLSMAAVFLCFNWHPASIFMGDVGSLSIGAVIGLMAVILKLEIWYALASVVLIGEVVSVIIQVGGFKIGYGRLFRMAPYHHHLELKGWSELEIVFSGMCVTTVMGLIAAWLLWI</sequence>
<keyword evidence="5 13" id="KW-0812">Transmembrane</keyword>
<dbReference type="GO" id="GO:0016740">
    <property type="term" value="F:transferase activity"/>
    <property type="evidence" value="ECO:0007669"/>
    <property type="project" value="UniProtKB-KW"/>
</dbReference>
<organism evidence="14 15">
    <name type="scientific">Candidatus Comchoanobacter bicostacola</name>
    <dbReference type="NCBI Taxonomy" id="2919598"/>
    <lineage>
        <taxon>Bacteria</taxon>
        <taxon>Pseudomonadati</taxon>
        <taxon>Pseudomonadota</taxon>
        <taxon>Gammaproteobacteria</taxon>
        <taxon>Candidatus Comchoanobacterales</taxon>
        <taxon>Candidatus Comchoanobacteraceae</taxon>
        <taxon>Candidatus Comchoanobacter</taxon>
    </lineage>
</organism>
<dbReference type="EC" id="2.7.8.13" evidence="12"/>
<dbReference type="Pfam" id="PF10555">
    <property type="entry name" value="MraY_sig1"/>
    <property type="match status" value="1"/>
</dbReference>
<keyword evidence="10" id="KW-0131">Cell cycle</keyword>
<feature type="transmembrane region" description="Helical" evidence="13">
    <location>
        <begin position="151"/>
        <end position="170"/>
    </location>
</feature>
<keyword evidence="3" id="KW-0132">Cell division</keyword>
<dbReference type="EMBL" id="CP092900">
    <property type="protein sequence ID" value="UTC24241.1"/>
    <property type="molecule type" value="Genomic_DNA"/>
</dbReference>
<dbReference type="Pfam" id="PF00953">
    <property type="entry name" value="Glycos_transf_4"/>
    <property type="match status" value="1"/>
</dbReference>
<name>A0ABY5DHQ6_9GAMM</name>
<keyword evidence="8 13" id="KW-1133">Transmembrane helix</keyword>
<accession>A0ABY5DHQ6</accession>
<comment type="similarity">
    <text evidence="2">Belongs to the glycosyltransferase 4 family. MraY subfamily.</text>
</comment>
<dbReference type="Proteomes" id="UP001055955">
    <property type="component" value="Chromosome"/>
</dbReference>
<gene>
    <name evidence="14" type="primary">mraY</name>
    <name evidence="14" type="ORF">MMH89_03260</name>
</gene>
<feature type="transmembrane region" description="Helical" evidence="13">
    <location>
        <begin position="200"/>
        <end position="220"/>
    </location>
</feature>
<feature type="transmembrane region" description="Helical" evidence="13">
    <location>
        <begin position="91"/>
        <end position="108"/>
    </location>
</feature>
<evidence type="ECO:0000256" key="5">
    <source>
        <dbReference type="ARBA" id="ARBA00022692"/>
    </source>
</evidence>
<evidence type="ECO:0000256" key="3">
    <source>
        <dbReference type="ARBA" id="ARBA00022618"/>
    </source>
</evidence>
<evidence type="ECO:0000256" key="13">
    <source>
        <dbReference type="SAM" id="Phobius"/>
    </source>
</evidence>
<evidence type="ECO:0000256" key="12">
    <source>
        <dbReference type="NCBIfam" id="TIGR00445"/>
    </source>
</evidence>
<dbReference type="RefSeq" id="WP_258568026.1">
    <property type="nucleotide sequence ID" value="NZ_CP092900.1"/>
</dbReference>
<feature type="transmembrane region" description="Helical" evidence="13">
    <location>
        <begin position="120"/>
        <end position="139"/>
    </location>
</feature>
<evidence type="ECO:0000256" key="7">
    <source>
        <dbReference type="ARBA" id="ARBA00022984"/>
    </source>
</evidence>
<dbReference type="PANTHER" id="PTHR22926:SF5">
    <property type="entry name" value="PHOSPHO-N-ACETYLMURAMOYL-PENTAPEPTIDE-TRANSFERASE HOMOLOG"/>
    <property type="match status" value="1"/>
</dbReference>
<keyword evidence="4 14" id="KW-0808">Transferase</keyword>
<dbReference type="PROSITE" id="PS01348">
    <property type="entry name" value="MRAY_2"/>
    <property type="match status" value="1"/>
</dbReference>
<evidence type="ECO:0000313" key="15">
    <source>
        <dbReference type="Proteomes" id="UP001055955"/>
    </source>
</evidence>
<evidence type="ECO:0000256" key="9">
    <source>
        <dbReference type="ARBA" id="ARBA00023136"/>
    </source>
</evidence>
<evidence type="ECO:0000256" key="6">
    <source>
        <dbReference type="ARBA" id="ARBA00022960"/>
    </source>
</evidence>
<comment type="subcellular location">
    <subcellularLocation>
        <location evidence="1">Membrane</location>
        <topology evidence="1">Multi-pass membrane protein</topology>
    </subcellularLocation>
</comment>
<evidence type="ECO:0000256" key="1">
    <source>
        <dbReference type="ARBA" id="ARBA00004141"/>
    </source>
</evidence>